<evidence type="ECO:0000256" key="4">
    <source>
        <dbReference type="ARBA" id="ARBA00022448"/>
    </source>
</evidence>
<keyword evidence="4" id="KW-0813">Transport</keyword>
<dbReference type="GO" id="GO:0005816">
    <property type="term" value="C:spindle pole body"/>
    <property type="evidence" value="ECO:0007669"/>
    <property type="project" value="TreeGrafter"/>
</dbReference>
<evidence type="ECO:0000256" key="5">
    <source>
        <dbReference type="ARBA" id="ARBA00022692"/>
    </source>
</evidence>
<keyword evidence="7" id="KW-0653">Protein transport</keyword>
<dbReference type="GO" id="GO:0070762">
    <property type="term" value="C:nuclear pore transmembrane ring"/>
    <property type="evidence" value="ECO:0007669"/>
    <property type="project" value="TreeGrafter"/>
</dbReference>
<proteinExistence type="inferred from homology"/>
<feature type="transmembrane region" description="Helical" evidence="13">
    <location>
        <begin position="148"/>
        <end position="168"/>
    </location>
</feature>
<accession>A0A420I2S2</accession>
<evidence type="ECO:0000256" key="12">
    <source>
        <dbReference type="ARBA" id="ARBA00023242"/>
    </source>
</evidence>
<keyword evidence="9" id="KW-0811">Translocation</keyword>
<dbReference type="EMBL" id="MCFK01002215">
    <property type="protein sequence ID" value="RKF63957.1"/>
    <property type="molecule type" value="Genomic_DNA"/>
</dbReference>
<feature type="transmembrane region" description="Helical" evidence="13">
    <location>
        <begin position="62"/>
        <end position="83"/>
    </location>
</feature>
<dbReference type="GO" id="GO:0031965">
    <property type="term" value="C:nuclear membrane"/>
    <property type="evidence" value="ECO:0007669"/>
    <property type="project" value="UniProtKB-SubCell"/>
</dbReference>
<protein>
    <submittedName>
        <fullName evidence="14">Nucleoporin NDC1</fullName>
    </submittedName>
</protein>
<evidence type="ECO:0000256" key="10">
    <source>
        <dbReference type="ARBA" id="ARBA00023132"/>
    </source>
</evidence>
<dbReference type="Pfam" id="PF09531">
    <property type="entry name" value="Ndc1_Nup"/>
    <property type="match status" value="1"/>
</dbReference>
<keyword evidence="15" id="KW-1185">Reference proteome</keyword>
<gene>
    <name evidence="14" type="ORF">OnM2_022037</name>
</gene>
<feature type="transmembrane region" description="Helical" evidence="13">
    <location>
        <begin position="214"/>
        <end position="234"/>
    </location>
</feature>
<dbReference type="AlphaFoldDB" id="A0A420I2S2"/>
<dbReference type="GO" id="GO:0106166">
    <property type="term" value="F:spindle pole body-nuclear membrane anchor activity"/>
    <property type="evidence" value="ECO:0007669"/>
    <property type="project" value="TreeGrafter"/>
</dbReference>
<comment type="caution">
    <text evidence="14">The sequence shown here is derived from an EMBL/GenBank/DDBJ whole genome shotgun (WGS) entry which is preliminary data.</text>
</comment>
<evidence type="ECO:0000313" key="15">
    <source>
        <dbReference type="Proteomes" id="UP000286134"/>
    </source>
</evidence>
<name>A0A420I2S2_9PEZI</name>
<evidence type="ECO:0000256" key="6">
    <source>
        <dbReference type="ARBA" id="ARBA00022816"/>
    </source>
</evidence>
<feature type="transmembrane region" description="Helical" evidence="13">
    <location>
        <begin position="23"/>
        <end position="41"/>
    </location>
</feature>
<evidence type="ECO:0000256" key="7">
    <source>
        <dbReference type="ARBA" id="ARBA00022927"/>
    </source>
</evidence>
<comment type="subcellular location">
    <subcellularLocation>
        <location evidence="1">Nucleus membrane</location>
        <topology evidence="1">Multi-pass membrane protein</topology>
    </subcellularLocation>
    <subcellularLocation>
        <location evidence="2">Nucleus</location>
        <location evidence="2">Nuclear pore complex</location>
    </subcellularLocation>
</comment>
<keyword evidence="12" id="KW-0539">Nucleus</keyword>
<evidence type="ECO:0000313" key="14">
    <source>
        <dbReference type="EMBL" id="RKF63957.1"/>
    </source>
</evidence>
<keyword evidence="11 13" id="KW-0472">Membrane</keyword>
<dbReference type="STRING" id="212602.A0A420I2S2"/>
<keyword evidence="8 13" id="KW-1133">Transmembrane helix</keyword>
<evidence type="ECO:0000256" key="1">
    <source>
        <dbReference type="ARBA" id="ARBA00004232"/>
    </source>
</evidence>
<organism evidence="14 15">
    <name type="scientific">Erysiphe neolycopersici</name>
    <dbReference type="NCBI Taxonomy" id="212602"/>
    <lineage>
        <taxon>Eukaryota</taxon>
        <taxon>Fungi</taxon>
        <taxon>Dikarya</taxon>
        <taxon>Ascomycota</taxon>
        <taxon>Pezizomycotina</taxon>
        <taxon>Leotiomycetes</taxon>
        <taxon>Erysiphales</taxon>
        <taxon>Erysiphaceae</taxon>
        <taxon>Erysiphe</taxon>
    </lineage>
</organism>
<keyword evidence="10" id="KW-0906">Nuclear pore complex</keyword>
<dbReference type="OrthoDB" id="67850at2759"/>
<dbReference type="GO" id="GO:0070631">
    <property type="term" value="P:spindle pole body localization"/>
    <property type="evidence" value="ECO:0007669"/>
    <property type="project" value="TreeGrafter"/>
</dbReference>
<evidence type="ECO:0000256" key="3">
    <source>
        <dbReference type="ARBA" id="ARBA00005760"/>
    </source>
</evidence>
<dbReference type="GO" id="GO:0015031">
    <property type="term" value="P:protein transport"/>
    <property type="evidence" value="ECO:0007669"/>
    <property type="project" value="UniProtKB-KW"/>
</dbReference>
<reference evidence="14 15" key="1">
    <citation type="journal article" date="2018" name="BMC Genomics">
        <title>Comparative genome analyses reveal sequence features reflecting distinct modes of host-adaptation between dicot and monocot powdery mildew.</title>
        <authorList>
            <person name="Wu Y."/>
            <person name="Ma X."/>
            <person name="Pan Z."/>
            <person name="Kale S.D."/>
            <person name="Song Y."/>
            <person name="King H."/>
            <person name="Zhang Q."/>
            <person name="Presley C."/>
            <person name="Deng X."/>
            <person name="Wei C.I."/>
            <person name="Xiao S."/>
        </authorList>
    </citation>
    <scope>NUCLEOTIDE SEQUENCE [LARGE SCALE GENOMIC DNA]</scope>
    <source>
        <strain evidence="14">UMSG2</strain>
    </source>
</reference>
<evidence type="ECO:0000256" key="2">
    <source>
        <dbReference type="ARBA" id="ARBA00004567"/>
    </source>
</evidence>
<evidence type="ECO:0000256" key="9">
    <source>
        <dbReference type="ARBA" id="ARBA00023010"/>
    </source>
</evidence>
<dbReference type="GO" id="GO:0051028">
    <property type="term" value="P:mRNA transport"/>
    <property type="evidence" value="ECO:0007669"/>
    <property type="project" value="UniProtKB-KW"/>
</dbReference>
<dbReference type="PANTHER" id="PTHR13269">
    <property type="entry name" value="NUCLEOPORIN NDC1"/>
    <property type="match status" value="1"/>
</dbReference>
<evidence type="ECO:0000256" key="13">
    <source>
        <dbReference type="SAM" id="Phobius"/>
    </source>
</evidence>
<dbReference type="Proteomes" id="UP000286134">
    <property type="component" value="Unassembled WGS sequence"/>
</dbReference>
<dbReference type="PANTHER" id="PTHR13269:SF6">
    <property type="entry name" value="NUCLEOPORIN NDC1"/>
    <property type="match status" value="1"/>
</dbReference>
<dbReference type="GO" id="GO:0006999">
    <property type="term" value="P:nuclear pore organization"/>
    <property type="evidence" value="ECO:0007669"/>
    <property type="project" value="TreeGrafter"/>
</dbReference>
<keyword evidence="6" id="KW-0509">mRNA transport</keyword>
<evidence type="ECO:0000256" key="11">
    <source>
        <dbReference type="ARBA" id="ARBA00023136"/>
    </source>
</evidence>
<keyword evidence="5 13" id="KW-0812">Transmembrane</keyword>
<comment type="similarity">
    <text evidence="3">Belongs to the NDC1 family.</text>
</comment>
<sequence>MAPYAAKIRPYKDFLTPALHRRFISALSICFGLCYLESIIIGKKNSIFWIWFPLGKTGIRAIFLFISTLCIFLLRVAQLHIGYRTSYSGWNTFRSYAFRFQTLQTAAWYSFSAFLFCETYIWSSSKEGGLSRTKYIPRTNRSTLNENPIYLTCFFLLLALIQAAIHLFNDNDQIEIPAHKSIAAGSSKTEADSASQKLKTRLPLLALTSAKRSVLITLISPFIYSFNLPIYPYSIRKLAWSLNRSWAKLLWTLPRSGSLPTKWPFHWSILWTCATSGFLLIFLWEVSNAAFSVYTAQEPLKSGQPITQESRDPNGSLINGLKCQKLQIRVYAFWELFIISHKLKIRRKTIYNDIDRTGGSSWSQIRDACFDVINGISTRINNYENVSVSNVSTSENISSLPRLSGPLKEGLQSPGDIFTSAPGPTSPVQGVSRAMQKFAKSRGQSPSSGFSPKAKKLINAAEDIILTKQQKQVLSNIRSGGLLNKWSLRFLQSYLGWPFRQEYQRVLATVVLGTPYGDVGVIVDAIESLTKLVICSLMEDQFGEVQRDLKAIILKLTATITCLEKFMTSTSVHWTDVLAIQESPEVNQILDSLKRSLSSILAAFEKYSGDIGLSKHDLKMAKEAASIPILEKNSEIEHPETLKLPKSQKLPKNQKLQEMRQLQEIRNI</sequence>
<feature type="transmembrane region" description="Helical" evidence="13">
    <location>
        <begin position="265"/>
        <end position="284"/>
    </location>
</feature>
<evidence type="ECO:0000256" key="8">
    <source>
        <dbReference type="ARBA" id="ARBA00022989"/>
    </source>
</evidence>
<dbReference type="InterPro" id="IPR019049">
    <property type="entry name" value="Nucleoporin_prot_Ndc1/Nup"/>
</dbReference>